<feature type="compositionally biased region" description="Basic and acidic residues" evidence="7">
    <location>
        <begin position="188"/>
        <end position="202"/>
    </location>
</feature>
<organism evidence="9 10">
    <name type="scientific">Streptomyces nigrescens</name>
    <dbReference type="NCBI Taxonomy" id="1920"/>
    <lineage>
        <taxon>Bacteria</taxon>
        <taxon>Bacillati</taxon>
        <taxon>Actinomycetota</taxon>
        <taxon>Actinomycetes</taxon>
        <taxon>Kitasatosporales</taxon>
        <taxon>Streptomycetaceae</taxon>
        <taxon>Streptomyces</taxon>
    </lineage>
</organism>
<keyword evidence="5" id="KW-0722">Serine protease inhibitor</keyword>
<name>A0ABN6R4H4_STRNI</name>
<evidence type="ECO:0000256" key="5">
    <source>
        <dbReference type="ARBA" id="ARBA00022900"/>
    </source>
</evidence>
<evidence type="ECO:0000256" key="3">
    <source>
        <dbReference type="ARBA" id="ARBA00022525"/>
    </source>
</evidence>
<accession>A0ABN6R4H4</accession>
<feature type="region of interest" description="Disordered" evidence="7">
    <location>
        <begin position="159"/>
        <end position="208"/>
    </location>
</feature>
<keyword evidence="3" id="KW-0964">Secreted</keyword>
<evidence type="ECO:0000256" key="2">
    <source>
        <dbReference type="ARBA" id="ARBA00010472"/>
    </source>
</evidence>
<evidence type="ECO:0000313" key="10">
    <source>
        <dbReference type="Proteomes" id="UP001059597"/>
    </source>
</evidence>
<keyword evidence="10" id="KW-1185">Reference proteome</keyword>
<dbReference type="Pfam" id="PF00720">
    <property type="entry name" value="SSI"/>
    <property type="match status" value="1"/>
</dbReference>
<comment type="subcellular location">
    <subcellularLocation>
        <location evidence="1">Secreted</location>
    </subcellularLocation>
</comment>
<dbReference type="EMBL" id="AP026073">
    <property type="protein sequence ID" value="BDM73342.1"/>
    <property type="molecule type" value="Genomic_DNA"/>
</dbReference>
<evidence type="ECO:0000313" key="9">
    <source>
        <dbReference type="EMBL" id="BDM73342.1"/>
    </source>
</evidence>
<proteinExistence type="inferred from homology"/>
<comment type="similarity">
    <text evidence="2">Belongs to the protease inhibitor I16 (SSI) family.</text>
</comment>
<protein>
    <recommendedName>
        <fullName evidence="8">Subtilisin inhibitor domain-containing protein</fullName>
    </recommendedName>
</protein>
<dbReference type="InterPro" id="IPR023549">
    <property type="entry name" value="Subtilisin_inhibitor"/>
</dbReference>
<keyword evidence="6" id="KW-1015">Disulfide bond</keyword>
<evidence type="ECO:0000256" key="1">
    <source>
        <dbReference type="ARBA" id="ARBA00004613"/>
    </source>
</evidence>
<evidence type="ECO:0000259" key="8">
    <source>
        <dbReference type="Pfam" id="PF00720"/>
    </source>
</evidence>
<evidence type="ECO:0000256" key="7">
    <source>
        <dbReference type="SAM" id="MobiDB-lite"/>
    </source>
</evidence>
<dbReference type="SUPFAM" id="SSF55399">
    <property type="entry name" value="Subtilisin inhibitor"/>
    <property type="match status" value="1"/>
</dbReference>
<gene>
    <name evidence="9" type="ORF">HEK616_68290</name>
</gene>
<dbReference type="Gene3D" id="3.30.350.10">
    <property type="entry name" value="Subtilisin inhibitor-like"/>
    <property type="match status" value="1"/>
</dbReference>
<keyword evidence="4" id="KW-0646">Protease inhibitor</keyword>
<feature type="compositionally biased region" description="Gly residues" evidence="7">
    <location>
        <begin position="126"/>
        <end position="142"/>
    </location>
</feature>
<evidence type="ECO:0000256" key="6">
    <source>
        <dbReference type="ARBA" id="ARBA00023157"/>
    </source>
</evidence>
<dbReference type="InterPro" id="IPR036819">
    <property type="entry name" value="Subtilisin_inhibitor-like_sf"/>
</dbReference>
<reference evidence="9" key="1">
    <citation type="submission" date="2022-06" db="EMBL/GenBank/DDBJ databases">
        <title>Complete genome sequence of Streptomyces nigrescens HEK616.</title>
        <authorList>
            <person name="Asamizu S."/>
            <person name="Onaka H."/>
        </authorList>
    </citation>
    <scope>NUCLEOTIDE SEQUENCE</scope>
    <source>
        <strain evidence="9">HEK616</strain>
    </source>
</reference>
<feature type="domain" description="Subtilisin inhibitor" evidence="8">
    <location>
        <begin position="214"/>
        <end position="293"/>
    </location>
</feature>
<dbReference type="Proteomes" id="UP001059597">
    <property type="component" value="Chromosome"/>
</dbReference>
<feature type="region of interest" description="Disordered" evidence="7">
    <location>
        <begin position="111"/>
        <end position="147"/>
    </location>
</feature>
<sequence>MMAQLRGLSPIAPYGTRRAGHPAKTFLRRNVGGGGALGVWGRGDLRVVRPRRVRTAYRPALASLEPVMSHRRTSSPFAAAATAVTAATAVLALVAPVASAAPIPLPHYRSGDGVTGAGHHAPNGSGPEGGGHGGGRAGGEGALVGPDLLVGRDTQRGQLATPYGQSEGAGGRGQARRQASPARHVAHHERVGHGAHHVDPVSRRVPQGAPRDHLTVTVHRSGSAHTDGTFELYCHPAHGTHHHVRRACAKLDSMTRWGKDPFAPVPQHAQCTMIYGGPATAHVSGTWAGRPVNADFRRTNGCEIERWSRFEPLLPATSS</sequence>
<evidence type="ECO:0000256" key="4">
    <source>
        <dbReference type="ARBA" id="ARBA00022690"/>
    </source>
</evidence>